<name>A0A402B234_9CHLR</name>
<dbReference type="PRINTS" id="PR00038">
    <property type="entry name" value="HTHLUXR"/>
</dbReference>
<dbReference type="Proteomes" id="UP000287171">
    <property type="component" value="Unassembled WGS sequence"/>
</dbReference>
<organism evidence="6 7">
    <name type="scientific">Dictyobacter alpinus</name>
    <dbReference type="NCBI Taxonomy" id="2014873"/>
    <lineage>
        <taxon>Bacteria</taxon>
        <taxon>Bacillati</taxon>
        <taxon>Chloroflexota</taxon>
        <taxon>Ktedonobacteria</taxon>
        <taxon>Ktedonobacterales</taxon>
        <taxon>Dictyobacteraceae</taxon>
        <taxon>Dictyobacter</taxon>
    </lineage>
</organism>
<dbReference type="OrthoDB" id="9779069at2"/>
<dbReference type="InterPro" id="IPR001789">
    <property type="entry name" value="Sig_transdc_resp-reg_receiver"/>
</dbReference>
<proteinExistence type="predicted"/>
<dbReference type="GO" id="GO:0006355">
    <property type="term" value="P:regulation of DNA-templated transcription"/>
    <property type="evidence" value="ECO:0007669"/>
    <property type="project" value="InterPro"/>
</dbReference>
<accession>A0A402B234</accession>
<dbReference type="InterPro" id="IPR039420">
    <property type="entry name" value="WalR-like"/>
</dbReference>
<dbReference type="PROSITE" id="PS50110">
    <property type="entry name" value="RESPONSE_REGULATORY"/>
    <property type="match status" value="1"/>
</dbReference>
<keyword evidence="1 3" id="KW-0597">Phosphoprotein</keyword>
<keyword evidence="2 6" id="KW-0238">DNA-binding</keyword>
<dbReference type="GO" id="GO:0000160">
    <property type="term" value="P:phosphorelay signal transduction system"/>
    <property type="evidence" value="ECO:0007669"/>
    <property type="project" value="InterPro"/>
</dbReference>
<protein>
    <submittedName>
        <fullName evidence="6">DNA-binding response regulator</fullName>
    </submittedName>
</protein>
<feature type="modified residue" description="4-aspartylphosphate" evidence="3">
    <location>
        <position position="54"/>
    </location>
</feature>
<reference evidence="7" key="1">
    <citation type="submission" date="2018-12" db="EMBL/GenBank/DDBJ databases">
        <title>Tengunoibacter tsumagoiensis gen. nov., sp. nov., Dictyobacter kobayashii sp. nov., D. alpinus sp. nov., and D. joshuensis sp. nov. and description of Dictyobacteraceae fam. nov. within the order Ktedonobacterales isolated from Tengu-no-mugimeshi.</title>
        <authorList>
            <person name="Wang C.M."/>
            <person name="Zheng Y."/>
            <person name="Sakai Y."/>
            <person name="Toyoda A."/>
            <person name="Minakuchi Y."/>
            <person name="Abe K."/>
            <person name="Yokota A."/>
            <person name="Yabe S."/>
        </authorList>
    </citation>
    <scope>NUCLEOTIDE SEQUENCE [LARGE SCALE GENOMIC DNA]</scope>
    <source>
        <strain evidence="7">Uno16</strain>
    </source>
</reference>
<dbReference type="PROSITE" id="PS50043">
    <property type="entry name" value="HTH_LUXR_2"/>
    <property type="match status" value="1"/>
</dbReference>
<dbReference type="AlphaFoldDB" id="A0A402B234"/>
<dbReference type="CDD" id="cd06170">
    <property type="entry name" value="LuxR_C_like"/>
    <property type="match status" value="1"/>
</dbReference>
<comment type="caution">
    <text evidence="6">The sequence shown here is derived from an EMBL/GenBank/DDBJ whole genome shotgun (WGS) entry which is preliminary data.</text>
</comment>
<evidence type="ECO:0000256" key="2">
    <source>
        <dbReference type="ARBA" id="ARBA00023125"/>
    </source>
</evidence>
<evidence type="ECO:0000259" key="4">
    <source>
        <dbReference type="PROSITE" id="PS50043"/>
    </source>
</evidence>
<dbReference type="InterPro" id="IPR058245">
    <property type="entry name" value="NreC/VraR/RcsB-like_REC"/>
</dbReference>
<dbReference type="EMBL" id="BIFT01000001">
    <property type="protein sequence ID" value="GCE25414.1"/>
    <property type="molecule type" value="Genomic_DNA"/>
</dbReference>
<dbReference type="InterPro" id="IPR011006">
    <property type="entry name" value="CheY-like_superfamily"/>
</dbReference>
<evidence type="ECO:0000256" key="3">
    <source>
        <dbReference type="PROSITE-ProRule" id="PRU00169"/>
    </source>
</evidence>
<dbReference type="SMART" id="SM00421">
    <property type="entry name" value="HTH_LUXR"/>
    <property type="match status" value="1"/>
</dbReference>
<keyword evidence="7" id="KW-1185">Reference proteome</keyword>
<evidence type="ECO:0000256" key="1">
    <source>
        <dbReference type="ARBA" id="ARBA00022553"/>
    </source>
</evidence>
<dbReference type="SUPFAM" id="SSF52172">
    <property type="entry name" value="CheY-like"/>
    <property type="match status" value="1"/>
</dbReference>
<dbReference type="SUPFAM" id="SSF46894">
    <property type="entry name" value="C-terminal effector domain of the bipartite response regulators"/>
    <property type="match status" value="1"/>
</dbReference>
<dbReference type="CDD" id="cd17535">
    <property type="entry name" value="REC_NarL-like"/>
    <property type="match status" value="1"/>
</dbReference>
<dbReference type="Gene3D" id="3.40.50.2300">
    <property type="match status" value="1"/>
</dbReference>
<dbReference type="Pfam" id="PF00196">
    <property type="entry name" value="GerE"/>
    <property type="match status" value="1"/>
</dbReference>
<evidence type="ECO:0000313" key="7">
    <source>
        <dbReference type="Proteomes" id="UP000287171"/>
    </source>
</evidence>
<dbReference type="PROSITE" id="PS00622">
    <property type="entry name" value="HTH_LUXR_1"/>
    <property type="match status" value="1"/>
</dbReference>
<dbReference type="InterPro" id="IPR016032">
    <property type="entry name" value="Sig_transdc_resp-reg_C-effctor"/>
</dbReference>
<feature type="domain" description="HTH luxR-type" evidence="4">
    <location>
        <begin position="178"/>
        <end position="243"/>
    </location>
</feature>
<sequence>MVNVLIVDDHSLMRRAVREVIEKEEDMQVVAEASNGQEAELQAAEMQPDVVLMDVDMPDCTGFEATERVLACSPKSRVIIFTSSHQEQFLFQAIQKGAMGYITKDIEPDALIHAIHCAARNDLCIPGAFTTQLLAHLRSSWKMNSPYGGVMSAGVSYRTPRRTAHAASAGEIVLTDANAHLPRPLTEREKQILDLMRKGRKNREIALELAIAESTVHKHVQNIFEKLHARNRTEAIYLTTAEV</sequence>
<dbReference type="PANTHER" id="PTHR43214">
    <property type="entry name" value="TWO-COMPONENT RESPONSE REGULATOR"/>
    <property type="match status" value="1"/>
</dbReference>
<feature type="domain" description="Response regulatory" evidence="5">
    <location>
        <begin position="3"/>
        <end position="119"/>
    </location>
</feature>
<dbReference type="RefSeq" id="WP_126626000.1">
    <property type="nucleotide sequence ID" value="NZ_BIFT01000001.1"/>
</dbReference>
<dbReference type="GO" id="GO:0003677">
    <property type="term" value="F:DNA binding"/>
    <property type="evidence" value="ECO:0007669"/>
    <property type="project" value="UniProtKB-KW"/>
</dbReference>
<gene>
    <name evidence="6" type="ORF">KDA_08980</name>
</gene>
<dbReference type="SMART" id="SM00448">
    <property type="entry name" value="REC"/>
    <property type="match status" value="1"/>
</dbReference>
<evidence type="ECO:0000313" key="6">
    <source>
        <dbReference type="EMBL" id="GCE25414.1"/>
    </source>
</evidence>
<dbReference type="InterPro" id="IPR000792">
    <property type="entry name" value="Tscrpt_reg_LuxR_C"/>
</dbReference>
<dbReference type="Pfam" id="PF00072">
    <property type="entry name" value="Response_reg"/>
    <property type="match status" value="1"/>
</dbReference>
<evidence type="ECO:0000259" key="5">
    <source>
        <dbReference type="PROSITE" id="PS50110"/>
    </source>
</evidence>